<sequence length="486" mass="51887">MSSTQGHGFTRTQGRVASSGPRCARPHLDPGPSLTRIQGHTASPGPGIQLHPDPGARGLIWTQGHTASPGPGIQPHPDPGARGLTQEPGSSFTQTQGHMASPGPRGAWPHPDPGARGLTRTQGRVASPGSRCARPHPDPGPSLTRIQGHTASPGPGIQLHPDPGARGLTRTQGCSRTLAKAAGRQACELDLEGWVGSLMTVVGKLISQQSQISTVQRLKILLKNIYILLIFLQRGRERDRELETLMREKYQSAASCTLPTGYVPTTNARSLVAGQFSSGSSTALLAQILAPWIPEAAIKTDTRQINGASLDQDPSTSLILEALPPSPTEEPRSLSNGTEVHAGRPMAQDPATFTPPTTDLPVTEGKKQPPWTHDLKPHGFNRGRERDRELETSMREKHRSAASCTPPTGDVPTTKSHPALAPVPEPALLYPCQRQCCRSHPLPVPTLLTPAASARPQYRPLGTINRCERWLLALIAPEGFSTSPCS</sequence>
<organism evidence="2 3">
    <name type="scientific">Cnephaeus nilssonii</name>
    <name type="common">Northern bat</name>
    <name type="synonym">Eptesicus nilssonii</name>
    <dbReference type="NCBI Taxonomy" id="3371016"/>
    <lineage>
        <taxon>Eukaryota</taxon>
        <taxon>Metazoa</taxon>
        <taxon>Chordata</taxon>
        <taxon>Craniata</taxon>
        <taxon>Vertebrata</taxon>
        <taxon>Euteleostomi</taxon>
        <taxon>Mammalia</taxon>
        <taxon>Eutheria</taxon>
        <taxon>Laurasiatheria</taxon>
        <taxon>Chiroptera</taxon>
        <taxon>Yangochiroptera</taxon>
        <taxon>Vespertilionidae</taxon>
        <taxon>Cnephaeus</taxon>
    </lineage>
</organism>
<keyword evidence="3" id="KW-1185">Reference proteome</keyword>
<proteinExistence type="predicted"/>
<feature type="compositionally biased region" description="Basic and acidic residues" evidence="1">
    <location>
        <begin position="373"/>
        <end position="395"/>
    </location>
</feature>
<evidence type="ECO:0000313" key="3">
    <source>
        <dbReference type="Proteomes" id="UP001177744"/>
    </source>
</evidence>
<dbReference type="AlphaFoldDB" id="A0AA40HZ71"/>
<feature type="region of interest" description="Disordered" evidence="1">
    <location>
        <begin position="307"/>
        <end position="416"/>
    </location>
</feature>
<feature type="compositionally biased region" description="Polar residues" evidence="1">
    <location>
        <begin position="1"/>
        <end position="16"/>
    </location>
</feature>
<feature type="compositionally biased region" description="Polar residues" evidence="1">
    <location>
        <begin position="402"/>
        <end position="416"/>
    </location>
</feature>
<evidence type="ECO:0000256" key="1">
    <source>
        <dbReference type="SAM" id="MobiDB-lite"/>
    </source>
</evidence>
<gene>
    <name evidence="2" type="ORF">QTO34_018607</name>
</gene>
<accession>A0AA40HZ71</accession>
<comment type="caution">
    <text evidence="2">The sequence shown here is derived from an EMBL/GenBank/DDBJ whole genome shotgun (WGS) entry which is preliminary data.</text>
</comment>
<feature type="region of interest" description="Disordered" evidence="1">
    <location>
        <begin position="1"/>
        <end position="166"/>
    </location>
</feature>
<dbReference type="Proteomes" id="UP001177744">
    <property type="component" value="Unassembled WGS sequence"/>
</dbReference>
<name>A0AA40HZ71_CNENI</name>
<feature type="compositionally biased region" description="Polar residues" evidence="1">
    <location>
        <begin position="87"/>
        <end position="98"/>
    </location>
</feature>
<feature type="compositionally biased region" description="Polar residues" evidence="1">
    <location>
        <begin position="307"/>
        <end position="318"/>
    </location>
</feature>
<evidence type="ECO:0000313" key="2">
    <source>
        <dbReference type="EMBL" id="KAK1340043.1"/>
    </source>
</evidence>
<protein>
    <submittedName>
        <fullName evidence="2">Uncharacterized protein</fullName>
    </submittedName>
</protein>
<reference evidence="2" key="1">
    <citation type="submission" date="2023-06" db="EMBL/GenBank/DDBJ databases">
        <title>Reference genome for the Northern bat (Eptesicus nilssonii), a most northern bat species.</title>
        <authorList>
            <person name="Laine V.N."/>
            <person name="Pulliainen A.T."/>
            <person name="Lilley T.M."/>
        </authorList>
    </citation>
    <scope>NUCLEOTIDE SEQUENCE</scope>
    <source>
        <strain evidence="2">BLF_Eptnil</strain>
        <tissue evidence="2">Kidney</tissue>
    </source>
</reference>
<dbReference type="EMBL" id="JAULJE010000008">
    <property type="protein sequence ID" value="KAK1340043.1"/>
    <property type="molecule type" value="Genomic_DNA"/>
</dbReference>